<keyword evidence="1" id="KW-0732">Signal</keyword>
<organism evidence="2 3">
    <name type="scientific">Pseudocercospora musae</name>
    <dbReference type="NCBI Taxonomy" id="113226"/>
    <lineage>
        <taxon>Eukaryota</taxon>
        <taxon>Fungi</taxon>
        <taxon>Dikarya</taxon>
        <taxon>Ascomycota</taxon>
        <taxon>Pezizomycotina</taxon>
        <taxon>Dothideomycetes</taxon>
        <taxon>Dothideomycetidae</taxon>
        <taxon>Mycosphaerellales</taxon>
        <taxon>Mycosphaerellaceae</taxon>
        <taxon>Pseudocercospora</taxon>
    </lineage>
</organism>
<feature type="non-terminal residue" evidence="2">
    <location>
        <position position="1"/>
    </location>
</feature>
<proteinExistence type="predicted"/>
<dbReference type="EMBL" id="LFZO01000562">
    <property type="protein sequence ID" value="KXT05728.1"/>
    <property type="molecule type" value="Genomic_DNA"/>
</dbReference>
<sequence>LCACVFINQVGSNSSKMLLSNFFLVAMASLALAKPVEKNPNAAARAASILGAVLMPRYSCAATCSSSADCSGTCSDCSADYMGVNRCGH</sequence>
<feature type="chain" id="PRO_5007297012" evidence="1">
    <location>
        <begin position="34"/>
        <end position="89"/>
    </location>
</feature>
<protein>
    <submittedName>
        <fullName evidence="2">Uncharacterized protein</fullName>
    </submittedName>
</protein>
<feature type="signal peptide" evidence="1">
    <location>
        <begin position="1"/>
        <end position="33"/>
    </location>
</feature>
<keyword evidence="3" id="KW-1185">Reference proteome</keyword>
<evidence type="ECO:0000313" key="3">
    <source>
        <dbReference type="Proteomes" id="UP000073492"/>
    </source>
</evidence>
<dbReference type="AlphaFoldDB" id="A0A139HTE5"/>
<comment type="caution">
    <text evidence="2">The sequence shown here is derived from an EMBL/GenBank/DDBJ whole genome shotgun (WGS) entry which is preliminary data.</text>
</comment>
<name>A0A139HTE5_9PEZI</name>
<gene>
    <name evidence="2" type="ORF">AC579_6228</name>
</gene>
<dbReference type="Proteomes" id="UP000073492">
    <property type="component" value="Unassembled WGS sequence"/>
</dbReference>
<accession>A0A139HTE5</accession>
<evidence type="ECO:0000313" key="2">
    <source>
        <dbReference type="EMBL" id="KXT05728.1"/>
    </source>
</evidence>
<evidence type="ECO:0000256" key="1">
    <source>
        <dbReference type="SAM" id="SignalP"/>
    </source>
</evidence>
<reference evidence="2 3" key="1">
    <citation type="submission" date="2015-07" db="EMBL/GenBank/DDBJ databases">
        <title>Comparative genomics of the Sigatoka disease complex on banana suggests a link between parallel evolutionary changes in Pseudocercospora fijiensis and Pseudocercospora eumusae and increased virulence on the banana host.</title>
        <authorList>
            <person name="Chang T.-C."/>
            <person name="Salvucci A."/>
            <person name="Crous P.W."/>
            <person name="Stergiopoulos I."/>
        </authorList>
    </citation>
    <scope>NUCLEOTIDE SEQUENCE [LARGE SCALE GENOMIC DNA]</scope>
    <source>
        <strain evidence="2 3">CBS 116634</strain>
    </source>
</reference>